<organism evidence="1 2">
    <name type="scientific">Xenorhabdus cabanillasii JM26</name>
    <dbReference type="NCBI Taxonomy" id="1427517"/>
    <lineage>
        <taxon>Bacteria</taxon>
        <taxon>Pseudomonadati</taxon>
        <taxon>Pseudomonadota</taxon>
        <taxon>Gammaproteobacteria</taxon>
        <taxon>Enterobacterales</taxon>
        <taxon>Morganellaceae</taxon>
        <taxon>Xenorhabdus</taxon>
    </lineage>
</organism>
<evidence type="ECO:0000313" key="1">
    <source>
        <dbReference type="EMBL" id="CDL80054.1"/>
    </source>
</evidence>
<accession>W1INP4</accession>
<evidence type="ECO:0000313" key="2">
    <source>
        <dbReference type="Proteomes" id="UP000019197"/>
    </source>
</evidence>
<dbReference type="EMBL" id="CBXE010000040">
    <property type="protein sequence ID" value="CDL80054.1"/>
    <property type="molecule type" value="Genomic_DNA"/>
</dbReference>
<protein>
    <recommendedName>
        <fullName evidence="3">Rhs element Vgr protein</fullName>
    </recommendedName>
</protein>
<dbReference type="AlphaFoldDB" id="W1INP4"/>
<gene>
    <name evidence="1" type="ORF">XCR1_1340001</name>
</gene>
<comment type="caution">
    <text evidence="1">The sequence shown here is derived from an EMBL/GenBank/DDBJ whole genome shotgun (WGS) entry which is preliminary data.</text>
</comment>
<proteinExistence type="predicted"/>
<sequence>MLEAASEITLKVGGSFLKVTPAGILCSPINVGQGSAGNGRGLALQLPEGVEPLPQVGKLPMTEALPVTEFPVQPACAELAQQDASLVIKPVKE</sequence>
<dbReference type="Proteomes" id="UP000019197">
    <property type="component" value="Unassembled WGS sequence"/>
</dbReference>
<reference evidence="1 2" key="1">
    <citation type="submission" date="2013-11" db="EMBL/GenBank/DDBJ databases">
        <title>Draft genome sequence and annotation of the entomopathogenic bacterium, Xenorhabdus cabanillasi strain JM26.</title>
        <authorList>
            <person name="Gualtieri M."/>
            <person name="Ogier J.C."/>
            <person name="Pages S."/>
            <person name="Givaudan A."/>
            <person name="Gaudriault S."/>
        </authorList>
    </citation>
    <scope>NUCLEOTIDE SEQUENCE [LARGE SCALE GENOMIC DNA]</scope>
    <source>
        <strain evidence="1 2">JM26</strain>
    </source>
</reference>
<evidence type="ECO:0008006" key="3">
    <source>
        <dbReference type="Google" id="ProtNLM"/>
    </source>
</evidence>
<name>W1INP4_9GAMM</name>